<gene>
    <name evidence="2" type="ORF">RchiOBHm_Chr4g0394851</name>
</gene>
<feature type="transmembrane region" description="Helical" evidence="1">
    <location>
        <begin position="138"/>
        <end position="160"/>
    </location>
</feature>
<dbReference type="EMBL" id="PDCK01000042">
    <property type="protein sequence ID" value="PRQ36732.1"/>
    <property type="molecule type" value="Genomic_DNA"/>
</dbReference>
<keyword evidence="1" id="KW-0812">Transmembrane</keyword>
<comment type="caution">
    <text evidence="2">The sequence shown here is derived from an EMBL/GenBank/DDBJ whole genome shotgun (WGS) entry which is preliminary data.</text>
</comment>
<accession>A0A2P6QRC4</accession>
<sequence>MLIFDSPNSSPTRLFFTRGLDQTLSSVKFDSLFSFCHLIFYCFLLSLGASTLSPLSPFFFLHLTQNFKHFACLQISSLFLNYWNMDQRCSDSSSDAANEEFWNLANSSSDEELMNLQIIAIQENGRRRRRGSVPGRRLLMNLQIIASLINTVSDAVISLLRFL</sequence>
<dbReference type="Gramene" id="PRQ36732">
    <property type="protein sequence ID" value="PRQ36732"/>
    <property type="gene ID" value="RchiOBHm_Chr4g0394851"/>
</dbReference>
<evidence type="ECO:0000256" key="1">
    <source>
        <dbReference type="SAM" id="Phobius"/>
    </source>
</evidence>
<keyword evidence="1" id="KW-1133">Transmembrane helix</keyword>
<name>A0A2P6QRC4_ROSCH</name>
<keyword evidence="3" id="KW-1185">Reference proteome</keyword>
<dbReference type="AlphaFoldDB" id="A0A2P6QRC4"/>
<evidence type="ECO:0000313" key="2">
    <source>
        <dbReference type="EMBL" id="PRQ36732.1"/>
    </source>
</evidence>
<proteinExistence type="predicted"/>
<reference evidence="2 3" key="1">
    <citation type="journal article" date="2018" name="Nat. Genet.">
        <title>The Rosa genome provides new insights in the design of modern roses.</title>
        <authorList>
            <person name="Bendahmane M."/>
        </authorList>
    </citation>
    <scope>NUCLEOTIDE SEQUENCE [LARGE SCALE GENOMIC DNA]</scope>
    <source>
        <strain evidence="3">cv. Old Blush</strain>
    </source>
</reference>
<organism evidence="2 3">
    <name type="scientific">Rosa chinensis</name>
    <name type="common">China rose</name>
    <dbReference type="NCBI Taxonomy" id="74649"/>
    <lineage>
        <taxon>Eukaryota</taxon>
        <taxon>Viridiplantae</taxon>
        <taxon>Streptophyta</taxon>
        <taxon>Embryophyta</taxon>
        <taxon>Tracheophyta</taxon>
        <taxon>Spermatophyta</taxon>
        <taxon>Magnoliopsida</taxon>
        <taxon>eudicotyledons</taxon>
        <taxon>Gunneridae</taxon>
        <taxon>Pentapetalae</taxon>
        <taxon>rosids</taxon>
        <taxon>fabids</taxon>
        <taxon>Rosales</taxon>
        <taxon>Rosaceae</taxon>
        <taxon>Rosoideae</taxon>
        <taxon>Rosoideae incertae sedis</taxon>
        <taxon>Rosa</taxon>
    </lineage>
</organism>
<feature type="transmembrane region" description="Helical" evidence="1">
    <location>
        <begin position="38"/>
        <end position="61"/>
    </location>
</feature>
<keyword evidence="1" id="KW-0472">Membrane</keyword>
<protein>
    <submittedName>
        <fullName evidence="2">Uncharacterized protein</fullName>
    </submittedName>
</protein>
<evidence type="ECO:0000313" key="3">
    <source>
        <dbReference type="Proteomes" id="UP000238479"/>
    </source>
</evidence>
<dbReference type="Proteomes" id="UP000238479">
    <property type="component" value="Chromosome 4"/>
</dbReference>